<feature type="region of interest" description="Disordered" evidence="1">
    <location>
        <begin position="473"/>
        <end position="520"/>
    </location>
</feature>
<dbReference type="InterPro" id="IPR006553">
    <property type="entry name" value="Leu-rich_rpt_Cys-con_subtyp"/>
</dbReference>
<organism evidence="3 4">
    <name type="scientific">Purpureocillium lilacinum</name>
    <name type="common">Paecilomyces lilacinus</name>
    <dbReference type="NCBI Taxonomy" id="33203"/>
    <lineage>
        <taxon>Eukaryota</taxon>
        <taxon>Fungi</taxon>
        <taxon>Dikarya</taxon>
        <taxon>Ascomycota</taxon>
        <taxon>Pezizomycotina</taxon>
        <taxon>Sordariomycetes</taxon>
        <taxon>Hypocreomycetidae</taxon>
        <taxon>Hypocreales</taxon>
        <taxon>Ophiocordycipitaceae</taxon>
        <taxon>Purpureocillium</taxon>
    </lineage>
</organism>
<dbReference type="PROSITE" id="PS50181">
    <property type="entry name" value="FBOX"/>
    <property type="match status" value="1"/>
</dbReference>
<keyword evidence="4" id="KW-1185">Reference proteome</keyword>
<dbReference type="Pfam" id="PF25372">
    <property type="entry name" value="DUF7885"/>
    <property type="match status" value="1"/>
</dbReference>
<dbReference type="InterPro" id="IPR001810">
    <property type="entry name" value="F-box_dom"/>
</dbReference>
<name>A0ABR0C7J1_PURLI</name>
<evidence type="ECO:0000259" key="2">
    <source>
        <dbReference type="PROSITE" id="PS50181"/>
    </source>
</evidence>
<dbReference type="SUPFAM" id="SSF52047">
    <property type="entry name" value="RNI-like"/>
    <property type="match status" value="1"/>
</dbReference>
<dbReference type="Gene3D" id="3.80.10.10">
    <property type="entry name" value="Ribonuclease Inhibitor"/>
    <property type="match status" value="2"/>
</dbReference>
<evidence type="ECO:0000313" key="4">
    <source>
        <dbReference type="Proteomes" id="UP001287286"/>
    </source>
</evidence>
<feature type="region of interest" description="Disordered" evidence="1">
    <location>
        <begin position="532"/>
        <end position="654"/>
    </location>
</feature>
<accession>A0ABR0C7J1</accession>
<dbReference type="InterPro" id="IPR032675">
    <property type="entry name" value="LRR_dom_sf"/>
</dbReference>
<reference evidence="3 4" key="1">
    <citation type="journal article" date="2024" name="Microbiol. Resour. Announc.">
        <title>Genome annotations for the ascomycete fungi Trichoderma harzianum, Trichoderma aggressivum, and Purpureocillium lilacinum.</title>
        <authorList>
            <person name="Beijen E.P.W."/>
            <person name="Ohm R.A."/>
        </authorList>
    </citation>
    <scope>NUCLEOTIDE SEQUENCE [LARGE SCALE GENOMIC DNA]</scope>
    <source>
        <strain evidence="3 4">CBS 150709</strain>
    </source>
</reference>
<feature type="compositionally biased region" description="Basic and acidic residues" evidence="1">
    <location>
        <begin position="494"/>
        <end position="508"/>
    </location>
</feature>
<feature type="compositionally biased region" description="Low complexity" evidence="1">
    <location>
        <begin position="678"/>
        <end position="688"/>
    </location>
</feature>
<dbReference type="Gene3D" id="1.20.1280.50">
    <property type="match status" value="1"/>
</dbReference>
<feature type="compositionally biased region" description="Low complexity" evidence="1">
    <location>
        <begin position="537"/>
        <end position="552"/>
    </location>
</feature>
<feature type="region of interest" description="Disordered" evidence="1">
    <location>
        <begin position="678"/>
        <end position="697"/>
    </location>
</feature>
<evidence type="ECO:0000256" key="1">
    <source>
        <dbReference type="SAM" id="MobiDB-lite"/>
    </source>
</evidence>
<gene>
    <name evidence="3" type="ORF">Purlil1_2974</name>
</gene>
<proteinExistence type="predicted"/>
<sequence length="1233" mass="133897">MLEERGRVRAPPRPSRDAPALRGCIWATTWFASLTGVPSPPRRYDGGGRDPVRKGGCWLGGLLVSIVSRASGQPALAGNGNGNDRGAAHCACASSVGSALGDADGKKRLAPCARWLPAEVQRRTRSDQLACVRIATREVSNTRHQETPKGPGWTMDGPAWRWGALSDRLVSPNKGTTEGDQGGSDAALAGMAGQAALIDIPHAADGTLTKSPPWVPAGEPHLLVRHLLIRGTDGPGMDGPWRRAMWDPWCRLDAGWMQAQESWAGWMDDWDGRGLVAESERGLGPLMDAAPSGCKQPCARPHDRAYRIGTVQHPDLGTELGFHHTAQHIPTTQLSSTPVSSYALQHYSAPVPWAGAIADPLSPPPLPSAEQVQAKPRPPGGLVTFPPTRRAHWSADPGVGCRWSHRPRCSTTIFTIALWPSPVTCRGNPSGQRQQHGDLCVGRGFFSSTTADFHLFSNHQTLALSLSDLATASSPHQHQRRELNVSCGPAPRASSEETKENQRRDHPHISGAQEPSSCFATSAGTTISSTMAQQQVDGPPADASPAASGSIAADDDAPPAPPEVLDKGKGRRRLLRGLQRISSSPSLNGLRRSKSVGSPYSTRSTLSCASLTAAGPPQAQTPSSARSSTPQPSPLGRPHAASTATSASTAPTSAEEFPFYDDLQDELAVRRVEHGASPLSPATAALPPELRSSKQDGQLRARAASKLAQKPKFPFWENMPYELCIHVFSYMRPKELVQLSRVSKMFYKFCFDGQLWTSFDASEFYQEIPAESLARIIVAAGPFIKDLNLRGCVQVEHYKRTEVIVKACRNLMNATLEGCRNFQKHTLHNLLKSNEKLVHLNLTGLAAVSNTSCKIIAESCPQLESFNVSWCEKVEAKGIKAIIDSCSRLRDLRAGEVRGFDNVATAESIFNTNNLERLVLCGCVELTDEALKVMMHGKDPEIDLLTDRPVVPPRKLRHLDLSRCNRLSNVGVKSIGYVTPELEGLQLSGCKALTDGALEPILASTPRLTHLELEDLEELTNSLLSEHLAKAPCAATLEHLSLSYCENIGDVGMLPVMQKCVRLCNVDMDNTRVSDLVLAEAASMVTKRSERSTSADVRPRMTLQLVVYDCQNVTWTGIREVLFRNAQIRPASGQSGAATYPTEIIGLKCFYGFQMTVDEHQKRLLRGDLSSASRLERKWADYMQASEEAGVGGAGYRRRRRRAREAHALHQNEEDGGIVGRRRARTMGSCSVM</sequence>
<dbReference type="InterPro" id="IPR036047">
    <property type="entry name" value="F-box-like_dom_sf"/>
</dbReference>
<feature type="domain" description="F-box" evidence="2">
    <location>
        <begin position="713"/>
        <end position="759"/>
    </location>
</feature>
<dbReference type="InterPro" id="IPR057207">
    <property type="entry name" value="FBXL15_LRR"/>
</dbReference>
<feature type="compositionally biased region" description="Polar residues" evidence="1">
    <location>
        <begin position="595"/>
        <end position="610"/>
    </location>
</feature>
<protein>
    <recommendedName>
        <fullName evidence="2">F-box domain-containing protein</fullName>
    </recommendedName>
</protein>
<dbReference type="Pfam" id="PF12937">
    <property type="entry name" value="F-box-like"/>
    <property type="match status" value="1"/>
</dbReference>
<dbReference type="EMBL" id="JAWRVI010000008">
    <property type="protein sequence ID" value="KAK4092353.1"/>
    <property type="molecule type" value="Genomic_DNA"/>
</dbReference>
<feature type="compositionally biased region" description="Low complexity" evidence="1">
    <location>
        <begin position="640"/>
        <end position="654"/>
    </location>
</feature>
<dbReference type="SMART" id="SM00367">
    <property type="entry name" value="LRR_CC"/>
    <property type="match status" value="7"/>
</dbReference>
<comment type="caution">
    <text evidence="3">The sequence shown here is derived from an EMBL/GenBank/DDBJ whole genome shotgun (WGS) entry which is preliminary data.</text>
</comment>
<evidence type="ECO:0000313" key="3">
    <source>
        <dbReference type="EMBL" id="KAK4092353.1"/>
    </source>
</evidence>
<dbReference type="SUPFAM" id="SSF81383">
    <property type="entry name" value="F-box domain"/>
    <property type="match status" value="1"/>
</dbReference>
<dbReference type="PANTHER" id="PTHR13318">
    <property type="entry name" value="PARTNER OF PAIRED, ISOFORM B-RELATED"/>
    <property type="match status" value="1"/>
</dbReference>
<feature type="compositionally biased region" description="Polar residues" evidence="1">
    <location>
        <begin position="618"/>
        <end position="630"/>
    </location>
</feature>
<dbReference type="Proteomes" id="UP001287286">
    <property type="component" value="Unassembled WGS sequence"/>
</dbReference>